<dbReference type="GO" id="GO:0008757">
    <property type="term" value="F:S-adenosylmethionine-dependent methyltransferase activity"/>
    <property type="evidence" value="ECO:0007669"/>
    <property type="project" value="InterPro"/>
</dbReference>
<dbReference type="RefSeq" id="WP_015322280.1">
    <property type="nucleotide sequence ID" value="NC_019974.1"/>
</dbReference>
<dbReference type="OrthoDB" id="57427at2157"/>
<keyword evidence="2" id="KW-0830">Ubiquinone</keyword>
<keyword evidence="2" id="KW-0808">Transferase</keyword>
<dbReference type="CDD" id="cd02440">
    <property type="entry name" value="AdoMet_MTases"/>
    <property type="match status" value="1"/>
</dbReference>
<protein>
    <submittedName>
        <fullName evidence="2">Methylase involved in ubiquinone/menaquinone biosynthesis</fullName>
    </submittedName>
</protein>
<dbReference type="InterPro" id="IPR029063">
    <property type="entry name" value="SAM-dependent_MTases_sf"/>
</dbReference>
<dbReference type="STRING" id="694430.Natoc_3098"/>
<dbReference type="KEGG" id="nou:Natoc_3098"/>
<dbReference type="GO" id="GO:0032259">
    <property type="term" value="P:methylation"/>
    <property type="evidence" value="ECO:0007669"/>
    <property type="project" value="UniProtKB-KW"/>
</dbReference>
<evidence type="ECO:0000313" key="2">
    <source>
        <dbReference type="EMBL" id="AGB38841.1"/>
    </source>
</evidence>
<evidence type="ECO:0000313" key="3">
    <source>
        <dbReference type="Proteomes" id="UP000010878"/>
    </source>
</evidence>
<name>L0K1J0_9EURY</name>
<keyword evidence="2" id="KW-0489">Methyltransferase</keyword>
<sequence>MVDPTQAGVTPTCPACEAALTVRAEALHCPACEETVPVVDGIARFPVSVEQSAVPPVFDALASIYETPLWFPVVYRVIGGPHAPIDDRARIVDALDVTGGDVLDVACGTGRLTRVLAADAAAVWGIDVSMGMVRRARRDGRHNVVLAQMDAEDLRFEDGAFEGVACGWALHLFADIPTTVAEIHRVLAPDGRFAGTTLSADSLLALPAAQYGLAETIGAHVFDHEELRELLLETGFRTVQFERYGAALFFRATK</sequence>
<accession>L0K1J0</accession>
<organism evidence="2 3">
    <name type="scientific">Natronococcus occultus SP4</name>
    <dbReference type="NCBI Taxonomy" id="694430"/>
    <lineage>
        <taxon>Archaea</taxon>
        <taxon>Methanobacteriati</taxon>
        <taxon>Methanobacteriota</taxon>
        <taxon>Stenosarchaea group</taxon>
        <taxon>Halobacteria</taxon>
        <taxon>Halobacteriales</taxon>
        <taxon>Natrialbaceae</taxon>
        <taxon>Natronococcus</taxon>
    </lineage>
</organism>
<gene>
    <name evidence="2" type="ORF">Natoc_3098</name>
</gene>
<dbReference type="PANTHER" id="PTHR43591">
    <property type="entry name" value="METHYLTRANSFERASE"/>
    <property type="match status" value="1"/>
</dbReference>
<keyword evidence="3" id="KW-1185">Reference proteome</keyword>
<dbReference type="GeneID" id="14403485"/>
<dbReference type="HOGENOM" id="CLU_1028993_0_0_2"/>
<dbReference type="EMBL" id="CP003929">
    <property type="protein sequence ID" value="AGB38841.1"/>
    <property type="molecule type" value="Genomic_DNA"/>
</dbReference>
<dbReference type="Gene3D" id="3.40.50.150">
    <property type="entry name" value="Vaccinia Virus protein VP39"/>
    <property type="match status" value="1"/>
</dbReference>
<feature type="domain" description="Methyltransferase type 11" evidence="1">
    <location>
        <begin position="103"/>
        <end position="194"/>
    </location>
</feature>
<reference evidence="2 3" key="1">
    <citation type="submission" date="2012-11" db="EMBL/GenBank/DDBJ databases">
        <title>FINISHED of Natronococcus occultus SP4, DSM 3396.</title>
        <authorList>
            <consortium name="DOE Joint Genome Institute"/>
            <person name="Eisen J."/>
            <person name="Huntemann M."/>
            <person name="Wei C.-L."/>
            <person name="Han J."/>
            <person name="Detter J.C."/>
            <person name="Han C."/>
            <person name="Tapia R."/>
            <person name="Chen A."/>
            <person name="Kyrpides N."/>
            <person name="Mavromatis K."/>
            <person name="Markowitz V."/>
            <person name="Szeto E."/>
            <person name="Ivanova N."/>
            <person name="Mikhailova N."/>
            <person name="Ovchinnikova G."/>
            <person name="Pagani I."/>
            <person name="Pati A."/>
            <person name="Goodwin L."/>
            <person name="Nordberg H.P."/>
            <person name="Cantor M.N."/>
            <person name="Hua S.X."/>
            <person name="Woyke T."/>
            <person name="Eisen J."/>
            <person name="Klenk H.-P."/>
            <person name="Klenk H.-P."/>
        </authorList>
    </citation>
    <scope>NUCLEOTIDE SEQUENCE [LARGE SCALE GENOMIC DNA]</scope>
    <source>
        <strain evidence="2 3">SP4</strain>
    </source>
</reference>
<proteinExistence type="predicted"/>
<dbReference type="Pfam" id="PF08241">
    <property type="entry name" value="Methyltransf_11"/>
    <property type="match status" value="1"/>
</dbReference>
<dbReference type="Proteomes" id="UP000010878">
    <property type="component" value="Chromosome"/>
</dbReference>
<dbReference type="AlphaFoldDB" id="L0K1J0"/>
<dbReference type="InterPro" id="IPR013216">
    <property type="entry name" value="Methyltransf_11"/>
</dbReference>
<dbReference type="eggNOG" id="arCOG01792">
    <property type="taxonomic scope" value="Archaea"/>
</dbReference>
<evidence type="ECO:0000259" key="1">
    <source>
        <dbReference type="Pfam" id="PF08241"/>
    </source>
</evidence>
<dbReference type="SUPFAM" id="SSF53335">
    <property type="entry name" value="S-adenosyl-L-methionine-dependent methyltransferases"/>
    <property type="match status" value="1"/>
</dbReference>